<dbReference type="Proteomes" id="UP000694865">
    <property type="component" value="Unplaced"/>
</dbReference>
<dbReference type="InterPro" id="IPR005312">
    <property type="entry name" value="DUF1759"/>
</dbReference>
<name>A0ABM0MXH2_SACKO</name>
<feature type="region of interest" description="Disordered" evidence="1">
    <location>
        <begin position="473"/>
        <end position="494"/>
    </location>
</feature>
<reference evidence="4" key="1">
    <citation type="submission" date="2025-08" db="UniProtKB">
        <authorList>
            <consortium name="RefSeq"/>
        </authorList>
    </citation>
    <scope>IDENTIFICATION</scope>
    <source>
        <tissue evidence="4">Testes</tissue>
    </source>
</reference>
<dbReference type="InterPro" id="IPR008737">
    <property type="entry name" value="DUF1758"/>
</dbReference>
<feature type="domain" description="DUF1758" evidence="2">
    <location>
        <begin position="250"/>
        <end position="394"/>
    </location>
</feature>
<accession>A0ABM0MXH2</accession>
<keyword evidence="3" id="KW-1185">Reference proteome</keyword>
<evidence type="ECO:0000313" key="4">
    <source>
        <dbReference type="RefSeq" id="XP_006824713.1"/>
    </source>
</evidence>
<sequence length="494" mass="54622">MEALWQLEAPTDDVDSLLHFSDTLESHIRGLQSLGRDESTYGELLVPIILRKLPKNICVQLARSHGNSAWNITDLRADITGEINALKAGMNDVNIGGQMSRPISAFHTPSSGSRSQQPRLCIFCKGTHHPNECNVVTDAKKRLEIVKRDRLCYNCLSKHLVSDCTSRFTCKHCNKKYHSSLHFPERTRQQSTTPNVCADFGQANVSTSTQNANDTRVHLATPRLRKSTGPVLLRTAVIPISTESNGNLVHANVLFDEGATRTFATQKFAEKISLRSTNKESVNLATLGHQDKYPRSLNTGTVNLHTLTGDKTAINVLLIPEISDNLTHHVNSDLLTLPYLRDLTLAHPVSNGLAFDIDILIGADYYWDLIGDQIIRGSGPTAVSSVFGYLLSGPKNNGQTTTDAHVLHTITDTRTEEKAIASYRALETIGGKTDKYDECKQILHVNINTHDDTDITSTIHDIEILDDGITDQNKQRQVAPTFDPMTQSVGHKNH</sequence>
<evidence type="ECO:0000313" key="3">
    <source>
        <dbReference type="Proteomes" id="UP000694865"/>
    </source>
</evidence>
<dbReference type="Pfam" id="PF03564">
    <property type="entry name" value="DUF1759"/>
    <property type="match status" value="1"/>
</dbReference>
<dbReference type="PANTHER" id="PTHR47331:SF1">
    <property type="entry name" value="GAG-LIKE PROTEIN"/>
    <property type="match status" value="1"/>
</dbReference>
<dbReference type="Pfam" id="PF05585">
    <property type="entry name" value="DUF1758"/>
    <property type="match status" value="1"/>
</dbReference>
<evidence type="ECO:0000259" key="2">
    <source>
        <dbReference type="Pfam" id="PF05585"/>
    </source>
</evidence>
<protein>
    <submittedName>
        <fullName evidence="4">Uncharacterized protein LOC102809329</fullName>
    </submittedName>
</protein>
<dbReference type="PANTHER" id="PTHR47331">
    <property type="entry name" value="PHD-TYPE DOMAIN-CONTAINING PROTEIN"/>
    <property type="match status" value="1"/>
</dbReference>
<proteinExistence type="predicted"/>
<evidence type="ECO:0000256" key="1">
    <source>
        <dbReference type="SAM" id="MobiDB-lite"/>
    </source>
</evidence>
<organism evidence="3 4">
    <name type="scientific">Saccoglossus kowalevskii</name>
    <name type="common">Acorn worm</name>
    <dbReference type="NCBI Taxonomy" id="10224"/>
    <lineage>
        <taxon>Eukaryota</taxon>
        <taxon>Metazoa</taxon>
        <taxon>Hemichordata</taxon>
        <taxon>Enteropneusta</taxon>
        <taxon>Harrimaniidae</taxon>
        <taxon>Saccoglossus</taxon>
    </lineage>
</organism>
<dbReference type="GeneID" id="102809329"/>
<dbReference type="RefSeq" id="XP_006824713.1">
    <property type="nucleotide sequence ID" value="XM_006824650.1"/>
</dbReference>
<gene>
    <name evidence="4" type="primary">LOC102809329</name>
</gene>